<dbReference type="PROSITE" id="PS51257">
    <property type="entry name" value="PROKAR_LIPOPROTEIN"/>
    <property type="match status" value="1"/>
</dbReference>
<organism evidence="2 3">
    <name type="scientific">Falsiroseomonas tokyonensis</name>
    <dbReference type="NCBI Taxonomy" id="430521"/>
    <lineage>
        <taxon>Bacteria</taxon>
        <taxon>Pseudomonadati</taxon>
        <taxon>Pseudomonadota</taxon>
        <taxon>Alphaproteobacteria</taxon>
        <taxon>Acetobacterales</taxon>
        <taxon>Roseomonadaceae</taxon>
        <taxon>Falsiroseomonas</taxon>
    </lineage>
</organism>
<reference evidence="3" key="1">
    <citation type="journal article" date="2019" name="Int. J. Syst. Evol. Microbiol.">
        <title>The Global Catalogue of Microorganisms (GCM) 10K type strain sequencing project: providing services to taxonomists for standard genome sequencing and annotation.</title>
        <authorList>
            <consortium name="The Broad Institute Genomics Platform"/>
            <consortium name="The Broad Institute Genome Sequencing Center for Infectious Disease"/>
            <person name="Wu L."/>
            <person name="Ma J."/>
        </authorList>
    </citation>
    <scope>NUCLEOTIDE SEQUENCE [LARGE SCALE GENOMIC DNA]</scope>
    <source>
        <strain evidence="3">CGMCC 1.16855</strain>
    </source>
</reference>
<feature type="region of interest" description="Disordered" evidence="1">
    <location>
        <begin position="168"/>
        <end position="190"/>
    </location>
</feature>
<gene>
    <name evidence="2" type="ORF">ACFOD3_14270</name>
</gene>
<protein>
    <submittedName>
        <fullName evidence="2">Uncharacterized protein</fullName>
    </submittedName>
</protein>
<name>A0ABV7BWI2_9PROT</name>
<accession>A0ABV7BWI2</accession>
<keyword evidence="3" id="KW-1185">Reference proteome</keyword>
<comment type="caution">
    <text evidence="2">The sequence shown here is derived from an EMBL/GenBank/DDBJ whole genome shotgun (WGS) entry which is preliminary data.</text>
</comment>
<feature type="compositionally biased region" description="Basic and acidic residues" evidence="1">
    <location>
        <begin position="171"/>
        <end position="190"/>
    </location>
</feature>
<proteinExistence type="predicted"/>
<dbReference type="EMBL" id="JBHRSB010000004">
    <property type="protein sequence ID" value="MFC3001066.1"/>
    <property type="molecule type" value="Genomic_DNA"/>
</dbReference>
<evidence type="ECO:0000313" key="2">
    <source>
        <dbReference type="EMBL" id="MFC3001066.1"/>
    </source>
</evidence>
<dbReference type="RefSeq" id="WP_216837159.1">
    <property type="nucleotide sequence ID" value="NZ_JAFNJS010000004.1"/>
</dbReference>
<dbReference type="Proteomes" id="UP001595420">
    <property type="component" value="Unassembled WGS sequence"/>
</dbReference>
<evidence type="ECO:0000313" key="3">
    <source>
        <dbReference type="Proteomes" id="UP001595420"/>
    </source>
</evidence>
<sequence>MRHPLAAFALLLLAGCTPMPPPESVTLPPTAQAAGAGDPTRGAILASSFAFGTPSRLQGNPEAAARALGQLEYLTVELGQGGAWRDIHPLVALELRQARTEARQALGFREDATPQRAVDALYGAAAALGQGDRAAALAALAPFAVPGGGEQALARLADLPPLPRAASATARARDALNRRDNDRGQRDRIF</sequence>
<evidence type="ECO:0000256" key="1">
    <source>
        <dbReference type="SAM" id="MobiDB-lite"/>
    </source>
</evidence>